<feature type="coiled-coil region" evidence="1">
    <location>
        <begin position="37"/>
        <end position="74"/>
    </location>
</feature>
<dbReference type="Pfam" id="PF25540">
    <property type="entry name" value="DUF7923"/>
    <property type="match status" value="1"/>
</dbReference>
<reference evidence="4" key="1">
    <citation type="submission" date="2017-02" db="EMBL/GenBank/DDBJ databases">
        <authorList>
            <person name="Tafer H."/>
            <person name="Lopandic K."/>
        </authorList>
    </citation>
    <scope>NUCLEOTIDE SEQUENCE [LARGE SCALE GENOMIC DNA]</scope>
    <source>
        <strain evidence="4">CBS 366.77</strain>
    </source>
</reference>
<evidence type="ECO:0000256" key="1">
    <source>
        <dbReference type="SAM" id="Coils"/>
    </source>
</evidence>
<sequence length="194" mass="21667">MYPHTVLGDTDIQALDGDLTSIVHANQQHHENLQGLLQKFQGLLESYNRLKSDYEEEKEAREKYKKMARGQERNPFVLFLVDGDGYLFKEHLIRAGADGGITAANLLSDYIKNYLQSNLGGQADQCRIMVRIYANVLGLSKSLARVGLVGNEARSLSPFTSSFTRSEDLFDYVDAGDKKEGADHKIRGLNVEIG</sequence>
<dbReference type="Proteomes" id="UP000266188">
    <property type="component" value="Unassembled WGS sequence"/>
</dbReference>
<accession>A0A3A2ZQV6</accession>
<dbReference type="AlphaFoldDB" id="A0A3A2ZQV6"/>
<proteinExistence type="predicted"/>
<organism evidence="3 4">
    <name type="scientific">Aspergillus sclerotialis</name>
    <dbReference type="NCBI Taxonomy" id="2070753"/>
    <lineage>
        <taxon>Eukaryota</taxon>
        <taxon>Fungi</taxon>
        <taxon>Dikarya</taxon>
        <taxon>Ascomycota</taxon>
        <taxon>Pezizomycotina</taxon>
        <taxon>Eurotiomycetes</taxon>
        <taxon>Eurotiomycetidae</taxon>
        <taxon>Eurotiales</taxon>
        <taxon>Aspergillaceae</taxon>
        <taxon>Aspergillus</taxon>
        <taxon>Aspergillus subgen. Polypaecilum</taxon>
    </lineage>
</organism>
<evidence type="ECO:0000313" key="4">
    <source>
        <dbReference type="Proteomes" id="UP000266188"/>
    </source>
</evidence>
<dbReference type="PANTHER" id="PTHR37543:SF1">
    <property type="entry name" value="CCCH ZINC FINGER DNA BINDING PROTEIN (AFU_ORTHOLOGUE AFUA_5G12760)"/>
    <property type="match status" value="1"/>
</dbReference>
<evidence type="ECO:0000259" key="2">
    <source>
        <dbReference type="Pfam" id="PF25540"/>
    </source>
</evidence>
<keyword evidence="1" id="KW-0175">Coiled coil</keyword>
<protein>
    <recommendedName>
        <fullName evidence="2">DUF7923 domain-containing protein</fullName>
    </recommendedName>
</protein>
<evidence type="ECO:0000313" key="3">
    <source>
        <dbReference type="EMBL" id="RJE25386.1"/>
    </source>
</evidence>
<comment type="caution">
    <text evidence="3">The sequence shown here is derived from an EMBL/GenBank/DDBJ whole genome shotgun (WGS) entry which is preliminary data.</text>
</comment>
<gene>
    <name evidence="3" type="ORF">PHISCL_02277</name>
</gene>
<dbReference type="PANTHER" id="PTHR37543">
    <property type="entry name" value="CCCH ZINC FINGER DNA BINDING PROTEIN (AFU_ORTHOLOGUE AFUA_5G12760)"/>
    <property type="match status" value="1"/>
</dbReference>
<keyword evidence="4" id="KW-1185">Reference proteome</keyword>
<dbReference type="OrthoDB" id="2270193at2759"/>
<feature type="domain" description="DUF7923" evidence="2">
    <location>
        <begin position="71"/>
        <end position="188"/>
    </location>
</feature>
<dbReference type="EMBL" id="MVGC01000049">
    <property type="protein sequence ID" value="RJE25386.1"/>
    <property type="molecule type" value="Genomic_DNA"/>
</dbReference>
<name>A0A3A2ZQV6_9EURO</name>
<dbReference type="InterPro" id="IPR057683">
    <property type="entry name" value="DUF7923"/>
</dbReference>
<dbReference type="STRING" id="2070753.A0A3A2ZQV6"/>